<feature type="region of interest" description="Disordered" evidence="1">
    <location>
        <begin position="326"/>
        <end position="352"/>
    </location>
</feature>
<feature type="compositionally biased region" description="Basic residues" evidence="1">
    <location>
        <begin position="55"/>
        <end position="69"/>
    </location>
</feature>
<dbReference type="EMBL" id="CAMXCT020000502">
    <property type="protein sequence ID" value="CAL1133002.1"/>
    <property type="molecule type" value="Genomic_DNA"/>
</dbReference>
<dbReference type="EMBL" id="CAMXCT030000502">
    <property type="protein sequence ID" value="CAL4766939.1"/>
    <property type="molecule type" value="Genomic_DNA"/>
</dbReference>
<dbReference type="Proteomes" id="UP001152797">
    <property type="component" value="Unassembled WGS sequence"/>
</dbReference>
<accession>A0A9P1FMM1</accession>
<sequence>MAFCPRCQMPWQAVIDRNYVHGVKQQQGQHAQPPQNWGGYHGGQFQQGHQDARRAKSPRHKSPKPKSPRKVQGGKGADFGPYGQLQPFPQFPYPALGYPVGPPVPPPTTPPPWMPQSAHMSAPALGMVPTQGATPVPAAAVTNPSTQFPAFGTPPPLTAQSAPDATPAELLAYLQKRSVDLPLDVQQQIQKHSHKQSKRAIKDLQEAALALGEARTTYEEALLARTQHLSTWKSFLAEAVKSWSEYAKIFEQHEKALQERISVAKEQFQEAKQCLDASKVSAGNVQEISDEEDLPGDSCPSAMQITESIQSLSTSWQQLSKEAESIKIEEHAAKRPRVEDTTGTTSEAPSFK</sequence>
<feature type="region of interest" description="Disordered" evidence="1">
    <location>
        <begin position="24"/>
        <end position="84"/>
    </location>
</feature>
<proteinExistence type="predicted"/>
<evidence type="ECO:0000256" key="1">
    <source>
        <dbReference type="SAM" id="MobiDB-lite"/>
    </source>
</evidence>
<name>A0A9P1FMM1_9DINO</name>
<gene>
    <name evidence="2" type="ORF">C1SCF055_LOCUS7564</name>
</gene>
<reference evidence="2" key="1">
    <citation type="submission" date="2022-10" db="EMBL/GenBank/DDBJ databases">
        <authorList>
            <person name="Chen Y."/>
            <person name="Dougan E. K."/>
            <person name="Chan C."/>
            <person name="Rhodes N."/>
            <person name="Thang M."/>
        </authorList>
    </citation>
    <scope>NUCLEOTIDE SEQUENCE</scope>
</reference>
<keyword evidence="4" id="KW-1185">Reference proteome</keyword>
<comment type="caution">
    <text evidence="2">The sequence shown here is derived from an EMBL/GenBank/DDBJ whole genome shotgun (WGS) entry which is preliminary data.</text>
</comment>
<feature type="compositionally biased region" description="Polar residues" evidence="1">
    <location>
        <begin position="341"/>
        <end position="352"/>
    </location>
</feature>
<evidence type="ECO:0000313" key="2">
    <source>
        <dbReference type="EMBL" id="CAI3979627.1"/>
    </source>
</evidence>
<protein>
    <submittedName>
        <fullName evidence="2">Uncharacterized protein</fullName>
    </submittedName>
</protein>
<organism evidence="2">
    <name type="scientific">Cladocopium goreaui</name>
    <dbReference type="NCBI Taxonomy" id="2562237"/>
    <lineage>
        <taxon>Eukaryota</taxon>
        <taxon>Sar</taxon>
        <taxon>Alveolata</taxon>
        <taxon>Dinophyceae</taxon>
        <taxon>Suessiales</taxon>
        <taxon>Symbiodiniaceae</taxon>
        <taxon>Cladocopium</taxon>
    </lineage>
</organism>
<feature type="compositionally biased region" description="Basic and acidic residues" evidence="1">
    <location>
        <begin position="326"/>
        <end position="340"/>
    </location>
</feature>
<evidence type="ECO:0000313" key="4">
    <source>
        <dbReference type="Proteomes" id="UP001152797"/>
    </source>
</evidence>
<dbReference type="EMBL" id="CAMXCT010000502">
    <property type="protein sequence ID" value="CAI3979627.1"/>
    <property type="molecule type" value="Genomic_DNA"/>
</dbReference>
<feature type="compositionally biased region" description="Low complexity" evidence="1">
    <location>
        <begin position="24"/>
        <end position="35"/>
    </location>
</feature>
<reference evidence="3" key="2">
    <citation type="submission" date="2024-04" db="EMBL/GenBank/DDBJ databases">
        <authorList>
            <person name="Chen Y."/>
            <person name="Shah S."/>
            <person name="Dougan E. K."/>
            <person name="Thang M."/>
            <person name="Chan C."/>
        </authorList>
    </citation>
    <scope>NUCLEOTIDE SEQUENCE [LARGE SCALE GENOMIC DNA]</scope>
</reference>
<dbReference type="AlphaFoldDB" id="A0A9P1FMM1"/>
<evidence type="ECO:0000313" key="3">
    <source>
        <dbReference type="EMBL" id="CAL1133002.1"/>
    </source>
</evidence>